<comment type="similarity">
    <text evidence="1">Belongs to the glycosyl hydrolase 65 family.</text>
</comment>
<evidence type="ECO:0000256" key="6">
    <source>
        <dbReference type="ARBA" id="ARBA00066430"/>
    </source>
</evidence>
<evidence type="ECO:0000256" key="8">
    <source>
        <dbReference type="ARBA" id="ARBA00079982"/>
    </source>
</evidence>
<dbReference type="GO" id="GO:0047402">
    <property type="term" value="F:protein-glucosylgalactosylhydroxylysine glucosidase activity"/>
    <property type="evidence" value="ECO:0007669"/>
    <property type="project" value="UniProtKB-EC"/>
</dbReference>
<dbReference type="PANTHER" id="PTHR11051">
    <property type="entry name" value="GLYCOSYL HYDROLASE-RELATED"/>
    <property type="match status" value="1"/>
</dbReference>
<sequence>MYVSDTRVISPRITDSEPQRGIKFYIIFLSARWSCDLRMSFSKKMLVIALTTLIMCDTTWAGMRNELPRDGNEENAKTAISHGGLILTKSLPRVTSPFNIPGITSLSVNSLPDDQRLMPSIGNGHVATVIRGDAVFMNGLYNGHNITSHRAKMPAVFIRNVNSSSFQEQRFTLDFAAGMFVEEMTAKDLSVRIKMFAHRTIKQLLVTMVTVRNAGSANVRLGLNSSRIADTEDLDITHAVNQSIGIISGRTKEMEYDVTGLQDVTMVHTVIPEEISVEAFQETTHLFLLSVDLVPATAKKFFDKGVQMFFNGNLESSHVNGWADVWRNGRIDLNDNDTLATLAYSSLYYIMSSLPLGPTPDFVGLSPGDLAHGEGHQDYMGHVFWDQETWMYPPILLLHSKMGEAIVQTRVRTLDAAIQTAKMRGYKGAMYPWETALSGLDVTEIPIYFLNEQHITGDISFALRQYLYMTRDIRFLNESGIELVQEIAEFWASRVFLNSSTNMYEIHDVMPPDEWHKKVNNSAFTNAVAKLSLLLPEFVGNVMNIKPDPKYKAIADKMYIPYDKQLDYHPEFDGYTKNEPVKQADVVLMGFPLMINMDESTRRNDLRIYEAVTSKGPAMTWSMFSIGNLEIGDITKASTQFTRQLLNVAKPFNVWTELDDGTGAVNFITGMGGFLQSLLFGYGGFRLRPDRIDFHGRLPPSTSSFNITGLDYLGGSIDFYFTKDTTIVRLTKAAEFTLTLKYEEKAFTLKQNEIQMFSSTKASIVPDLPLALKRNSANHVLFSSVLLIISALFCSKLYFC</sequence>
<keyword evidence="3" id="KW-0326">Glycosidase</keyword>
<dbReference type="Gene3D" id="2.60.420.10">
    <property type="entry name" value="Maltose phosphorylase, domain 3"/>
    <property type="match status" value="1"/>
</dbReference>
<evidence type="ECO:0000256" key="1">
    <source>
        <dbReference type="ARBA" id="ARBA00006768"/>
    </source>
</evidence>
<dbReference type="Proteomes" id="UP000005408">
    <property type="component" value="Unassembled WGS sequence"/>
</dbReference>
<evidence type="ECO:0000256" key="7">
    <source>
        <dbReference type="ARBA" id="ARBA00071505"/>
    </source>
</evidence>
<feature type="transmembrane region" description="Helical" evidence="9">
    <location>
        <begin position="780"/>
        <end position="799"/>
    </location>
</feature>
<feature type="domain" description="Glycoside hydrolase family 65 central catalytic" evidence="10">
    <location>
        <begin position="377"/>
        <end position="579"/>
    </location>
</feature>
<reference evidence="11" key="1">
    <citation type="submission" date="2022-08" db="UniProtKB">
        <authorList>
            <consortium name="EnsemblMetazoa"/>
        </authorList>
    </citation>
    <scope>IDENTIFICATION</scope>
    <source>
        <strain evidence="11">05x7-T-G4-1.051#20</strain>
    </source>
</reference>
<evidence type="ECO:0000259" key="10">
    <source>
        <dbReference type="Pfam" id="PF03632"/>
    </source>
</evidence>
<keyword evidence="9" id="KW-0812">Transmembrane</keyword>
<comment type="function">
    <text evidence="5">Catalyzes the hydrolysis of glucose from the disaccharide unit linked to hydroxylysine residues of collagen and collagen-like proteins.</text>
</comment>
<dbReference type="InterPro" id="IPR005195">
    <property type="entry name" value="Glyco_hydro_65_M"/>
</dbReference>
<dbReference type="Pfam" id="PF03632">
    <property type="entry name" value="Glyco_hydro_65m"/>
    <property type="match status" value="1"/>
</dbReference>
<protein>
    <recommendedName>
        <fullName evidence="7">Protein-glucosylgalactosylhydroxylysine glucosidase</fullName>
        <ecNumber evidence="6">3.2.1.107</ecNumber>
    </recommendedName>
    <alternativeName>
        <fullName evidence="8">Acid trehalase-like protein 1</fullName>
    </alternativeName>
</protein>
<dbReference type="Gene3D" id="1.50.10.10">
    <property type="match status" value="1"/>
</dbReference>
<dbReference type="FunFam" id="1.50.10.10:FF:000023">
    <property type="entry name" value="Protein-glucosylgalactosylhydroxylysine glucosidase"/>
    <property type="match status" value="1"/>
</dbReference>
<keyword evidence="2" id="KW-0378">Hydrolase</keyword>
<evidence type="ECO:0000313" key="12">
    <source>
        <dbReference type="Proteomes" id="UP000005408"/>
    </source>
</evidence>
<proteinExistence type="inferred from homology"/>
<dbReference type="EC" id="3.2.1.107" evidence="6"/>
<dbReference type="InterPro" id="IPR012341">
    <property type="entry name" value="6hp_glycosidase-like_sf"/>
</dbReference>
<evidence type="ECO:0000313" key="11">
    <source>
        <dbReference type="EnsemblMetazoa" id="G12749.1:cds"/>
    </source>
</evidence>
<keyword evidence="12" id="KW-1185">Reference proteome</keyword>
<name>A0A8W8I644_MAGGI</name>
<dbReference type="EnsemblMetazoa" id="G12749.1">
    <property type="protein sequence ID" value="G12749.1:cds"/>
    <property type="gene ID" value="G12749"/>
</dbReference>
<comment type="catalytic activity">
    <reaction evidence="4">
        <text>(5R)-5-O-[alpha-D-glucosyl-(1-&gt;2)-beta-D-galactosyl]-5-hydroxy-L-lysyl-[collagen] + H2O = (5R)-5-O-(beta-D-galactosyl)-5-hydroxy-L-lysyl-[collagen] + D-glucose</text>
        <dbReference type="Rhea" id="RHEA:11068"/>
        <dbReference type="Rhea" id="RHEA-COMP:12753"/>
        <dbReference type="Rhea" id="RHEA-COMP:12754"/>
        <dbReference type="ChEBI" id="CHEBI:4167"/>
        <dbReference type="ChEBI" id="CHEBI:15377"/>
        <dbReference type="ChEBI" id="CHEBI:133443"/>
        <dbReference type="ChEBI" id="CHEBI:133452"/>
        <dbReference type="EC" id="3.2.1.107"/>
    </reaction>
</comment>
<organism evidence="11 12">
    <name type="scientific">Magallana gigas</name>
    <name type="common">Pacific oyster</name>
    <name type="synonym">Crassostrea gigas</name>
    <dbReference type="NCBI Taxonomy" id="29159"/>
    <lineage>
        <taxon>Eukaryota</taxon>
        <taxon>Metazoa</taxon>
        <taxon>Spiralia</taxon>
        <taxon>Lophotrochozoa</taxon>
        <taxon>Mollusca</taxon>
        <taxon>Bivalvia</taxon>
        <taxon>Autobranchia</taxon>
        <taxon>Pteriomorphia</taxon>
        <taxon>Ostreida</taxon>
        <taxon>Ostreoidea</taxon>
        <taxon>Ostreidae</taxon>
        <taxon>Magallana</taxon>
    </lineage>
</organism>
<dbReference type="AlphaFoldDB" id="A0A8W8I644"/>
<accession>A0A8W8I644</accession>
<dbReference type="SUPFAM" id="SSF48208">
    <property type="entry name" value="Six-hairpin glycosidases"/>
    <property type="match status" value="1"/>
</dbReference>
<dbReference type="InterPro" id="IPR008928">
    <property type="entry name" value="6-hairpin_glycosidase_sf"/>
</dbReference>
<evidence type="ECO:0000256" key="9">
    <source>
        <dbReference type="SAM" id="Phobius"/>
    </source>
</evidence>
<keyword evidence="9" id="KW-0472">Membrane</keyword>
<dbReference type="GO" id="GO:0005975">
    <property type="term" value="P:carbohydrate metabolic process"/>
    <property type="evidence" value="ECO:0007669"/>
    <property type="project" value="InterPro"/>
</dbReference>
<keyword evidence="9" id="KW-1133">Transmembrane helix</keyword>
<dbReference type="PANTHER" id="PTHR11051:SF8">
    <property type="entry name" value="PROTEIN-GLUCOSYLGALACTOSYLHYDROXYLYSINE GLUCOSIDASE"/>
    <property type="match status" value="1"/>
</dbReference>
<evidence type="ECO:0000256" key="4">
    <source>
        <dbReference type="ARBA" id="ARBA00051415"/>
    </source>
</evidence>
<evidence type="ECO:0000256" key="3">
    <source>
        <dbReference type="ARBA" id="ARBA00023295"/>
    </source>
</evidence>
<evidence type="ECO:0000256" key="5">
    <source>
        <dbReference type="ARBA" id="ARBA00053339"/>
    </source>
</evidence>
<evidence type="ECO:0000256" key="2">
    <source>
        <dbReference type="ARBA" id="ARBA00022801"/>
    </source>
</evidence>